<evidence type="ECO:0000256" key="1">
    <source>
        <dbReference type="ARBA" id="ARBA00004370"/>
    </source>
</evidence>
<reference evidence="4 5" key="1">
    <citation type="journal article" date="2023" name="Hortic Res">
        <title>Pangenome of water caltrop reveals structural variations and asymmetric subgenome divergence after allopolyploidization.</title>
        <authorList>
            <person name="Zhang X."/>
            <person name="Chen Y."/>
            <person name="Wang L."/>
            <person name="Yuan Y."/>
            <person name="Fang M."/>
            <person name="Shi L."/>
            <person name="Lu R."/>
            <person name="Comes H.P."/>
            <person name="Ma Y."/>
            <person name="Chen Y."/>
            <person name="Huang G."/>
            <person name="Zhou Y."/>
            <person name="Zheng Z."/>
            <person name="Qiu Y."/>
        </authorList>
    </citation>
    <scope>NUCLEOTIDE SEQUENCE [LARGE SCALE GENOMIC DNA]</scope>
    <source>
        <strain evidence="4">F231</strain>
    </source>
</reference>
<evidence type="ECO:0000313" key="5">
    <source>
        <dbReference type="Proteomes" id="UP001346149"/>
    </source>
</evidence>
<dbReference type="GO" id="GO:0005886">
    <property type="term" value="C:plasma membrane"/>
    <property type="evidence" value="ECO:0007669"/>
    <property type="project" value="TreeGrafter"/>
</dbReference>
<comment type="subcellular location">
    <subcellularLocation>
        <location evidence="1">Membrane</location>
    </subcellularLocation>
</comment>
<dbReference type="AlphaFoldDB" id="A0AAN7R551"/>
<name>A0AAN7R551_TRANT</name>
<evidence type="ECO:0000256" key="3">
    <source>
        <dbReference type="SAM" id="Phobius"/>
    </source>
</evidence>
<organism evidence="4 5">
    <name type="scientific">Trapa natans</name>
    <name type="common">Water chestnut</name>
    <dbReference type="NCBI Taxonomy" id="22666"/>
    <lineage>
        <taxon>Eukaryota</taxon>
        <taxon>Viridiplantae</taxon>
        <taxon>Streptophyta</taxon>
        <taxon>Embryophyta</taxon>
        <taxon>Tracheophyta</taxon>
        <taxon>Spermatophyta</taxon>
        <taxon>Magnoliopsida</taxon>
        <taxon>eudicotyledons</taxon>
        <taxon>Gunneridae</taxon>
        <taxon>Pentapetalae</taxon>
        <taxon>rosids</taxon>
        <taxon>malvids</taxon>
        <taxon>Myrtales</taxon>
        <taxon>Lythraceae</taxon>
        <taxon>Trapa</taxon>
    </lineage>
</organism>
<dbReference type="PANTHER" id="PTHR31234:SF66">
    <property type="entry name" value="LATE EMBRYOGENESIS ABUNDANT PROTEIN"/>
    <property type="match status" value="1"/>
</dbReference>
<proteinExistence type="predicted"/>
<dbReference type="Proteomes" id="UP001346149">
    <property type="component" value="Unassembled WGS sequence"/>
</dbReference>
<evidence type="ECO:0000313" key="4">
    <source>
        <dbReference type="EMBL" id="KAK4788630.1"/>
    </source>
</evidence>
<keyword evidence="2 3" id="KW-0472">Membrane</keyword>
<dbReference type="PANTHER" id="PTHR31234">
    <property type="entry name" value="LATE EMBRYOGENESIS ABUNDANT (LEA) HYDROXYPROLINE-RICH GLYCOPROTEIN FAMILY"/>
    <property type="match status" value="1"/>
</dbReference>
<accession>A0AAN7R551</accession>
<gene>
    <name evidence="4" type="ORF">SAY86_019949</name>
</gene>
<dbReference type="EMBL" id="JAXQNO010000011">
    <property type="protein sequence ID" value="KAK4788630.1"/>
    <property type="molecule type" value="Genomic_DNA"/>
</dbReference>
<dbReference type="GO" id="GO:0098542">
    <property type="term" value="P:defense response to other organism"/>
    <property type="evidence" value="ECO:0007669"/>
    <property type="project" value="InterPro"/>
</dbReference>
<sequence>MEDLDWEWEWEQQPDITHNKPFETTRYKHRVLSFGNKRCQNLRRGLEQGTFVSQGLALRVPVTSSHLKIRLANKTSSYPPECCRSSKNRRGTALRLLPPMTPKKYVIGSQGRHTHPLIWCAAIICAILAIAVIVVGIIVFVGYIIFHPRIPFISVLSASLDTFRYDETGLLVTQVTIDIRAENDNAKAHASYQDVSFFLIFGGMEIAKLVAYPFDVVKSGKEDFHFVVESRPIPLDPKNMELASLSLRQDDIAFDLKGKFRAQWRVGLLGSVKFWCHLDCKFHFHPSNLSYTSRDSCTSRAKSGP</sequence>
<dbReference type="InterPro" id="IPR044839">
    <property type="entry name" value="NDR1-like"/>
</dbReference>
<evidence type="ECO:0008006" key="6">
    <source>
        <dbReference type="Google" id="ProtNLM"/>
    </source>
</evidence>
<keyword evidence="3" id="KW-0812">Transmembrane</keyword>
<feature type="transmembrane region" description="Helical" evidence="3">
    <location>
        <begin position="117"/>
        <end position="146"/>
    </location>
</feature>
<keyword evidence="3" id="KW-1133">Transmembrane helix</keyword>
<comment type="caution">
    <text evidence="4">The sequence shown here is derived from an EMBL/GenBank/DDBJ whole genome shotgun (WGS) entry which is preliminary data.</text>
</comment>
<evidence type="ECO:0000256" key="2">
    <source>
        <dbReference type="ARBA" id="ARBA00023136"/>
    </source>
</evidence>
<keyword evidence="5" id="KW-1185">Reference proteome</keyword>
<protein>
    <recommendedName>
        <fullName evidence="6">Late embryogenesis abundant protein LEA-2 subgroup domain-containing protein</fullName>
    </recommendedName>
</protein>